<dbReference type="GO" id="GO:0030955">
    <property type="term" value="F:potassium ion binding"/>
    <property type="evidence" value="ECO:0007669"/>
    <property type="project" value="UniProtKB-UniRule"/>
</dbReference>
<dbReference type="EC" id="2.7.1.40" evidence="3 12"/>
<evidence type="ECO:0000256" key="7">
    <source>
        <dbReference type="ARBA" id="ARBA00022777"/>
    </source>
</evidence>
<dbReference type="UniPathway" id="UPA00109">
    <property type="reaction ID" value="UER00188"/>
</dbReference>
<feature type="domain" description="Pyruvate kinase barrel" evidence="14">
    <location>
        <begin position="5"/>
        <end position="323"/>
    </location>
</feature>
<keyword evidence="9 13" id="KW-0460">Magnesium</keyword>
<evidence type="ECO:0000256" key="3">
    <source>
        <dbReference type="ARBA" id="ARBA00012142"/>
    </source>
</evidence>
<evidence type="ECO:0000256" key="1">
    <source>
        <dbReference type="ARBA" id="ARBA00004997"/>
    </source>
</evidence>
<dbReference type="InterPro" id="IPR015793">
    <property type="entry name" value="Pyrv_Knase_brl"/>
</dbReference>
<dbReference type="SUPFAM" id="SSF51621">
    <property type="entry name" value="Phosphoenolpyruvate/pyruvate domain"/>
    <property type="match status" value="1"/>
</dbReference>
<dbReference type="PRINTS" id="PR01050">
    <property type="entry name" value="PYRUVTKNASE"/>
</dbReference>
<reference evidence="16 17" key="1">
    <citation type="submission" date="2018-01" db="EMBL/GenBank/DDBJ databases">
        <title>Genomic Encyclopedia of Type Strains, Phase III (KMG-III): the genomes of soil and plant-associated and newly described type strains.</title>
        <authorList>
            <person name="Whitman W."/>
        </authorList>
    </citation>
    <scope>NUCLEOTIDE SEQUENCE [LARGE SCALE GENOMIC DNA]</scope>
    <source>
        <strain evidence="16 17">1131</strain>
    </source>
</reference>
<dbReference type="GO" id="GO:0005524">
    <property type="term" value="F:ATP binding"/>
    <property type="evidence" value="ECO:0007669"/>
    <property type="project" value="UniProtKB-KW"/>
</dbReference>
<dbReference type="InterPro" id="IPR015813">
    <property type="entry name" value="Pyrv/PenolPyrv_kinase-like_dom"/>
</dbReference>
<dbReference type="SUPFAM" id="SSF50800">
    <property type="entry name" value="PK beta-barrel domain-like"/>
    <property type="match status" value="1"/>
</dbReference>
<dbReference type="Proteomes" id="UP000236919">
    <property type="component" value="Unassembled WGS sequence"/>
</dbReference>
<evidence type="ECO:0000256" key="11">
    <source>
        <dbReference type="ARBA" id="ARBA00023317"/>
    </source>
</evidence>
<protein>
    <recommendedName>
        <fullName evidence="3 12">Pyruvate kinase</fullName>
        <ecNumber evidence="3 12">2.7.1.40</ecNumber>
    </recommendedName>
</protein>
<keyword evidence="6" id="KW-0547">Nucleotide-binding</keyword>
<dbReference type="GO" id="GO:0016301">
    <property type="term" value="F:kinase activity"/>
    <property type="evidence" value="ECO:0007669"/>
    <property type="project" value="UniProtKB-KW"/>
</dbReference>
<accession>A0A2S4M8A9</accession>
<dbReference type="InterPro" id="IPR015795">
    <property type="entry name" value="Pyrv_Knase_C"/>
</dbReference>
<evidence type="ECO:0000256" key="6">
    <source>
        <dbReference type="ARBA" id="ARBA00022741"/>
    </source>
</evidence>
<evidence type="ECO:0000256" key="2">
    <source>
        <dbReference type="ARBA" id="ARBA00008663"/>
    </source>
</evidence>
<dbReference type="PANTHER" id="PTHR11817">
    <property type="entry name" value="PYRUVATE KINASE"/>
    <property type="match status" value="1"/>
</dbReference>
<dbReference type="AlphaFoldDB" id="A0A2S4M8A9"/>
<comment type="similarity">
    <text evidence="2 13">Belongs to the pyruvate kinase family.</text>
</comment>
<keyword evidence="8" id="KW-0067">ATP-binding</keyword>
<evidence type="ECO:0000256" key="8">
    <source>
        <dbReference type="ARBA" id="ARBA00022840"/>
    </source>
</evidence>
<evidence type="ECO:0000256" key="12">
    <source>
        <dbReference type="NCBIfam" id="TIGR01064"/>
    </source>
</evidence>
<dbReference type="NCBIfam" id="TIGR01064">
    <property type="entry name" value="pyruv_kin"/>
    <property type="match status" value="1"/>
</dbReference>
<keyword evidence="4 13" id="KW-0808">Transferase</keyword>
<dbReference type="Gene3D" id="2.40.33.10">
    <property type="entry name" value="PK beta-barrel domain-like"/>
    <property type="match status" value="1"/>
</dbReference>
<dbReference type="InterPro" id="IPR015806">
    <property type="entry name" value="Pyrv_Knase_insert_dom_sf"/>
</dbReference>
<evidence type="ECO:0000256" key="4">
    <source>
        <dbReference type="ARBA" id="ARBA00022679"/>
    </source>
</evidence>
<keyword evidence="11 16" id="KW-0670">Pyruvate</keyword>
<dbReference type="Pfam" id="PF02887">
    <property type="entry name" value="PK_C"/>
    <property type="match status" value="1"/>
</dbReference>
<dbReference type="Gene3D" id="3.40.1380.20">
    <property type="entry name" value="Pyruvate kinase, C-terminal domain"/>
    <property type="match status" value="1"/>
</dbReference>
<keyword evidence="10 13" id="KW-0324">Glycolysis</keyword>
<dbReference type="OrthoDB" id="9812123at2"/>
<evidence type="ECO:0000256" key="13">
    <source>
        <dbReference type="RuleBase" id="RU000504"/>
    </source>
</evidence>
<evidence type="ECO:0000256" key="5">
    <source>
        <dbReference type="ARBA" id="ARBA00022723"/>
    </source>
</evidence>
<dbReference type="Gene3D" id="3.20.20.60">
    <property type="entry name" value="Phosphoenolpyruvate-binding domains"/>
    <property type="match status" value="1"/>
</dbReference>
<evidence type="ECO:0000313" key="16">
    <source>
        <dbReference type="EMBL" id="POR50855.1"/>
    </source>
</evidence>
<evidence type="ECO:0000313" key="17">
    <source>
        <dbReference type="Proteomes" id="UP000236919"/>
    </source>
</evidence>
<dbReference type="FunFam" id="2.40.33.10:FF:000001">
    <property type="entry name" value="Pyruvate kinase"/>
    <property type="match status" value="1"/>
</dbReference>
<dbReference type="RefSeq" id="WP_103718963.1">
    <property type="nucleotide sequence ID" value="NZ_PQFZ01000008.1"/>
</dbReference>
<dbReference type="NCBIfam" id="NF004978">
    <property type="entry name" value="PRK06354.1"/>
    <property type="match status" value="1"/>
</dbReference>
<keyword evidence="5" id="KW-0479">Metal-binding</keyword>
<proteinExistence type="inferred from homology"/>
<dbReference type="Pfam" id="PF00224">
    <property type="entry name" value="PK"/>
    <property type="match status" value="1"/>
</dbReference>
<comment type="caution">
    <text evidence="16">The sequence shown here is derived from an EMBL/GenBank/DDBJ whole genome shotgun (WGS) entry which is preliminary data.</text>
</comment>
<dbReference type="InterPro" id="IPR040442">
    <property type="entry name" value="Pyrv_kinase-like_dom_sf"/>
</dbReference>
<comment type="pathway">
    <text evidence="1 13">Carbohydrate degradation; glycolysis; pyruvate from D-glyceraldehyde 3-phosphate: step 5/5.</text>
</comment>
<dbReference type="GO" id="GO:0000287">
    <property type="term" value="F:magnesium ion binding"/>
    <property type="evidence" value="ECO:0007669"/>
    <property type="project" value="UniProtKB-UniRule"/>
</dbReference>
<keyword evidence="17" id="KW-1185">Reference proteome</keyword>
<evidence type="ECO:0000256" key="10">
    <source>
        <dbReference type="ARBA" id="ARBA00023152"/>
    </source>
</evidence>
<dbReference type="InterPro" id="IPR036918">
    <property type="entry name" value="Pyrv_Knase_C_sf"/>
</dbReference>
<organism evidence="16 17">
    <name type="scientific">Bosea psychrotolerans</name>
    <dbReference type="NCBI Taxonomy" id="1871628"/>
    <lineage>
        <taxon>Bacteria</taxon>
        <taxon>Pseudomonadati</taxon>
        <taxon>Pseudomonadota</taxon>
        <taxon>Alphaproteobacteria</taxon>
        <taxon>Hyphomicrobiales</taxon>
        <taxon>Boseaceae</taxon>
        <taxon>Bosea</taxon>
    </lineage>
</organism>
<dbReference type="InterPro" id="IPR011037">
    <property type="entry name" value="Pyrv_Knase-like_insert_dom_sf"/>
</dbReference>
<feature type="domain" description="Pyruvate kinase C-terminal" evidence="15">
    <location>
        <begin position="356"/>
        <end position="468"/>
    </location>
</feature>
<dbReference type="GO" id="GO:0004743">
    <property type="term" value="F:pyruvate kinase activity"/>
    <property type="evidence" value="ECO:0007669"/>
    <property type="project" value="UniProtKB-UniRule"/>
</dbReference>
<sequence>MKRERRIKIIATLGPASATEEMCAKLFEAGVDVFRINMSHTQRETLPEKIAMLRSLETKFRRPVGILADLQGPKLRVGQFGGDGGVMLEKGAKFTLDSDPAPGTLKRVHLPHPEILTALEPGHNLILDDGKIRLVVEKATPTQAVTRVTVAGRLSSRKGVSLPDTTIPVSAMTDKDRSDAEAAAAAGVDWIALSFVQRPEDMADLRKIVQGRALALAKIEKPQALLRLEEIIEASDAIMVARGDLGVEMPLEKVPGTQKRIVRMARRKGKPVVVATQMLESMITAPVPTRAEVSDVATAVFEGADAVMLSAESAAGQYPVEAVTMMNRIAEEVESEAVYRTILESQRAEPEATGADAIAKAAHEIADTLNLKAVCAWTSSGSTAMRLARERPNSTVIALTPNRATARRLTLVWGVHAVITKDASDIDDMASRACKFAVREKFAKLGDRIIVVAGVPFGTPGATNMVRIAFVAKEHVEQA</sequence>
<gene>
    <name evidence="16" type="ORF">CYD53_108103</name>
</gene>
<dbReference type="SUPFAM" id="SSF52935">
    <property type="entry name" value="PK C-terminal domain-like"/>
    <property type="match status" value="1"/>
</dbReference>
<dbReference type="EMBL" id="PQFZ01000008">
    <property type="protein sequence ID" value="POR50855.1"/>
    <property type="molecule type" value="Genomic_DNA"/>
</dbReference>
<dbReference type="NCBIfam" id="NF004491">
    <property type="entry name" value="PRK05826.1"/>
    <property type="match status" value="1"/>
</dbReference>
<keyword evidence="7 13" id="KW-0418">Kinase</keyword>
<evidence type="ECO:0000256" key="9">
    <source>
        <dbReference type="ARBA" id="ARBA00022842"/>
    </source>
</evidence>
<evidence type="ECO:0000259" key="14">
    <source>
        <dbReference type="Pfam" id="PF00224"/>
    </source>
</evidence>
<evidence type="ECO:0000259" key="15">
    <source>
        <dbReference type="Pfam" id="PF02887"/>
    </source>
</evidence>
<name>A0A2S4M8A9_9HYPH</name>
<dbReference type="NCBIfam" id="NF004886">
    <property type="entry name" value="PRK06247.1"/>
    <property type="match status" value="1"/>
</dbReference>
<comment type="catalytic activity">
    <reaction evidence="13">
        <text>pyruvate + ATP = phosphoenolpyruvate + ADP + H(+)</text>
        <dbReference type="Rhea" id="RHEA:18157"/>
        <dbReference type="ChEBI" id="CHEBI:15361"/>
        <dbReference type="ChEBI" id="CHEBI:15378"/>
        <dbReference type="ChEBI" id="CHEBI:30616"/>
        <dbReference type="ChEBI" id="CHEBI:58702"/>
        <dbReference type="ChEBI" id="CHEBI:456216"/>
        <dbReference type="EC" id="2.7.1.40"/>
    </reaction>
</comment>
<dbReference type="InterPro" id="IPR001697">
    <property type="entry name" value="Pyr_Knase"/>
</dbReference>